<protein>
    <submittedName>
        <fullName evidence="1">Uncharacterized protein</fullName>
    </submittedName>
</protein>
<proteinExistence type="predicted"/>
<evidence type="ECO:0000313" key="1">
    <source>
        <dbReference type="EMBL" id="PKR76908.1"/>
    </source>
</evidence>
<name>A0A2I0QRE9_9BACI</name>
<dbReference type="RefSeq" id="WP_101332658.1">
    <property type="nucleotide sequence ID" value="NZ_PJNH01000004.1"/>
</dbReference>
<dbReference type="AlphaFoldDB" id="A0A2I0QRE9"/>
<reference evidence="1 2" key="1">
    <citation type="submission" date="2017-06" db="EMBL/GenBank/DDBJ databases">
        <title>the draft geome sequence of Illustriluteabacillus marina B3227.</title>
        <authorList>
            <person name="He R.-H."/>
            <person name="Du Z.-J."/>
        </authorList>
    </citation>
    <scope>NUCLEOTIDE SEQUENCE [LARGE SCALE GENOMIC DNA]</scope>
    <source>
        <strain evidence="1 2">B3227</strain>
    </source>
</reference>
<accession>A0A2I0QRE9</accession>
<comment type="caution">
    <text evidence="1">The sequence shown here is derived from an EMBL/GenBank/DDBJ whole genome shotgun (WGS) entry which is preliminary data.</text>
</comment>
<organism evidence="1 2">
    <name type="scientific">Halalkalibacillus sediminis</name>
    <dbReference type="NCBI Taxonomy" id="2018042"/>
    <lineage>
        <taxon>Bacteria</taxon>
        <taxon>Bacillati</taxon>
        <taxon>Bacillota</taxon>
        <taxon>Bacilli</taxon>
        <taxon>Bacillales</taxon>
        <taxon>Bacillaceae</taxon>
        <taxon>Halalkalibacillus</taxon>
    </lineage>
</organism>
<dbReference type="Proteomes" id="UP000243524">
    <property type="component" value="Unassembled WGS sequence"/>
</dbReference>
<keyword evidence="2" id="KW-1185">Reference proteome</keyword>
<sequence length="83" mass="9600">MSFFEQGKILNTQEIEAIKQFAVTQDLNKTLRGHIGYLLHKVEHNKPISIQEMNRIHALKLLAKRNLNKKMSNKKRSATSQIS</sequence>
<evidence type="ECO:0000313" key="2">
    <source>
        <dbReference type="Proteomes" id="UP000243524"/>
    </source>
</evidence>
<dbReference type="EMBL" id="PJNH01000004">
    <property type="protein sequence ID" value="PKR76908.1"/>
    <property type="molecule type" value="Genomic_DNA"/>
</dbReference>
<gene>
    <name evidence="1" type="ORF">CEY16_13970</name>
</gene>